<feature type="transmembrane region" description="Helical" evidence="1">
    <location>
        <begin position="49"/>
        <end position="75"/>
    </location>
</feature>
<reference evidence="2 3" key="1">
    <citation type="submission" date="2020-03" db="EMBL/GenBank/DDBJ databases">
        <title>Complete genome sequences of two sulfur-disproportionating bacterial strains T55J and Mzg5.</title>
        <authorList>
            <person name="Umezawa K."/>
            <person name="Kojima H."/>
            <person name="Kato Y."/>
            <person name="Fukui M."/>
        </authorList>
    </citation>
    <scope>NUCLEOTIDE SEQUENCE [LARGE SCALE GENOMIC DNA]</scope>
    <source>
        <strain evidence="2 3">T55J</strain>
    </source>
</reference>
<feature type="transmembrane region" description="Helical" evidence="1">
    <location>
        <begin position="82"/>
        <end position="100"/>
    </location>
</feature>
<name>A0A7G1H0N7_9BACT</name>
<evidence type="ECO:0000313" key="2">
    <source>
        <dbReference type="EMBL" id="BCB96294.1"/>
    </source>
</evidence>
<organism evidence="2 3">
    <name type="scientific">Dissulfurispira thermophila</name>
    <dbReference type="NCBI Taxonomy" id="2715679"/>
    <lineage>
        <taxon>Bacteria</taxon>
        <taxon>Pseudomonadati</taxon>
        <taxon>Nitrospirota</taxon>
        <taxon>Thermodesulfovibrionia</taxon>
        <taxon>Thermodesulfovibrionales</taxon>
        <taxon>Dissulfurispiraceae</taxon>
        <taxon>Dissulfurispira</taxon>
    </lineage>
</organism>
<sequence>MPLLNLPIGLVSQLLNILPTFLFPDKSSYFIDYDSLGYSAYSPFGALHLFFSLIVNFGILGSMLFLFTLSAFLSFLKSQDTVLPKVMYILISGWMAISLFRDFEITLVKLILEFSIIVPILIALSSHILSSARRLSLKNE</sequence>
<dbReference type="KEGG" id="dtp:JZK55_12160"/>
<evidence type="ECO:0000256" key="1">
    <source>
        <dbReference type="SAM" id="Phobius"/>
    </source>
</evidence>
<gene>
    <name evidence="2" type="ORF">JZK55_12160</name>
</gene>
<proteinExistence type="predicted"/>
<keyword evidence="1" id="KW-1133">Transmembrane helix</keyword>
<dbReference type="EMBL" id="AP022873">
    <property type="protein sequence ID" value="BCB96294.1"/>
    <property type="molecule type" value="Genomic_DNA"/>
</dbReference>
<dbReference type="Proteomes" id="UP000516360">
    <property type="component" value="Chromosome"/>
</dbReference>
<accession>A0A7G1H0N7</accession>
<keyword evidence="1" id="KW-0812">Transmembrane</keyword>
<dbReference type="AlphaFoldDB" id="A0A7G1H0N7"/>
<keyword evidence="3" id="KW-1185">Reference proteome</keyword>
<evidence type="ECO:0000313" key="3">
    <source>
        <dbReference type="Proteomes" id="UP000516360"/>
    </source>
</evidence>
<keyword evidence="1" id="KW-0472">Membrane</keyword>
<feature type="transmembrane region" description="Helical" evidence="1">
    <location>
        <begin position="106"/>
        <end position="129"/>
    </location>
</feature>
<protein>
    <submittedName>
        <fullName evidence="2">Uncharacterized protein</fullName>
    </submittedName>
</protein>